<comment type="caution">
    <text evidence="2">The sequence shown here is derived from an EMBL/GenBank/DDBJ whole genome shotgun (WGS) entry which is preliminary data.</text>
</comment>
<keyword evidence="1" id="KW-1133">Transmembrane helix</keyword>
<dbReference type="Proteomes" id="UP000078348">
    <property type="component" value="Unassembled WGS sequence"/>
</dbReference>
<organism evidence="2 3">
    <name type="scientific">Blastocystis sp. subtype 1 (strain ATCC 50177 / NandII)</name>
    <dbReference type="NCBI Taxonomy" id="478820"/>
    <lineage>
        <taxon>Eukaryota</taxon>
        <taxon>Sar</taxon>
        <taxon>Stramenopiles</taxon>
        <taxon>Bigyra</taxon>
        <taxon>Opalozoa</taxon>
        <taxon>Opalinata</taxon>
        <taxon>Blastocystidae</taxon>
        <taxon>Blastocystis</taxon>
    </lineage>
</organism>
<evidence type="ECO:0000256" key="1">
    <source>
        <dbReference type="SAM" id="Phobius"/>
    </source>
</evidence>
<name>A0A196SGJ5_BLAHN</name>
<evidence type="ECO:0000313" key="2">
    <source>
        <dbReference type="EMBL" id="OAO15089.1"/>
    </source>
</evidence>
<keyword evidence="1" id="KW-0472">Membrane</keyword>
<keyword evidence="3" id="KW-1185">Reference proteome</keyword>
<feature type="transmembrane region" description="Helical" evidence="1">
    <location>
        <begin position="47"/>
        <end position="71"/>
    </location>
</feature>
<dbReference type="AlphaFoldDB" id="A0A196SGJ5"/>
<feature type="transmembrane region" description="Helical" evidence="1">
    <location>
        <begin position="83"/>
        <end position="113"/>
    </location>
</feature>
<evidence type="ECO:0000313" key="3">
    <source>
        <dbReference type="Proteomes" id="UP000078348"/>
    </source>
</evidence>
<keyword evidence="1" id="KW-0812">Transmembrane</keyword>
<gene>
    <name evidence="2" type="ORF">AV274_3179</name>
</gene>
<accession>A0A196SGJ5</accession>
<feature type="transmembrane region" description="Helical" evidence="1">
    <location>
        <begin position="193"/>
        <end position="215"/>
    </location>
</feature>
<proteinExistence type="predicted"/>
<reference evidence="2 3" key="1">
    <citation type="submission" date="2016-05" db="EMBL/GenBank/DDBJ databases">
        <title>Nuclear genome of Blastocystis sp. subtype 1 NandII.</title>
        <authorList>
            <person name="Gentekaki E."/>
            <person name="Curtis B."/>
            <person name="Stairs C."/>
            <person name="Eme L."/>
            <person name="Herman E."/>
            <person name="Klimes V."/>
            <person name="Arias M.C."/>
            <person name="Elias M."/>
            <person name="Hilliou F."/>
            <person name="Klute M."/>
            <person name="Malik S.-B."/>
            <person name="Pightling A."/>
            <person name="Rachubinski R."/>
            <person name="Salas D."/>
            <person name="Schlacht A."/>
            <person name="Suga H."/>
            <person name="Archibald J."/>
            <person name="Ball S.G."/>
            <person name="Clark G."/>
            <person name="Dacks J."/>
            <person name="Van Der Giezen M."/>
            <person name="Tsaousis A."/>
            <person name="Roger A."/>
        </authorList>
    </citation>
    <scope>NUCLEOTIDE SEQUENCE [LARGE SCALE GENOMIC DNA]</scope>
    <source>
        <strain evidence="3">ATCC 50177 / NandII</strain>
    </source>
</reference>
<dbReference type="EMBL" id="LXWW01000174">
    <property type="protein sequence ID" value="OAO15089.1"/>
    <property type="molecule type" value="Genomic_DNA"/>
</dbReference>
<protein>
    <submittedName>
        <fullName evidence="2">Uncharacterized protein</fullName>
    </submittedName>
</protein>
<feature type="transmembrane region" description="Helical" evidence="1">
    <location>
        <begin position="12"/>
        <end position="35"/>
    </location>
</feature>
<sequence>MVKAKHRNWYFLFLRALNVVCIVLSVLSLVIILLAKNGIYSRLLFSSALMILRIPLLVIVLVSLVCIYIITLQKQSRPCIISIYSTCLIIGIITVGVQLSFMTDIIASLSILYNGGKPVETDIIIEQEQRLKRIIRKPDWFLLSNYANCCGLVSTDDLFGNITEWESRACSLPSPSNCSYVIPDIIHELDSEILAFSFNIIVMVITLAFSSYFLLCFGNVLYVSDDEEDAVAAEPTRAEDSPVEPLDLQFIEQAGLLSADFSGHA</sequence>